<keyword evidence="11" id="KW-0325">Glycoprotein</keyword>
<dbReference type="InterPro" id="IPR039808">
    <property type="entry name" value="Cadherin"/>
</dbReference>
<evidence type="ECO:0000256" key="4">
    <source>
        <dbReference type="ARBA" id="ARBA00022723"/>
    </source>
</evidence>
<dbReference type="Gene3D" id="2.60.40.60">
    <property type="entry name" value="Cadherins"/>
    <property type="match status" value="4"/>
</dbReference>
<dbReference type="PRINTS" id="PR00205">
    <property type="entry name" value="CADHERIN"/>
</dbReference>
<dbReference type="GO" id="GO:0016342">
    <property type="term" value="C:catenin complex"/>
    <property type="evidence" value="ECO:0007669"/>
    <property type="project" value="TreeGrafter"/>
</dbReference>
<feature type="compositionally biased region" description="Basic and acidic residues" evidence="13">
    <location>
        <begin position="833"/>
        <end position="846"/>
    </location>
</feature>
<evidence type="ECO:0000256" key="10">
    <source>
        <dbReference type="ARBA" id="ARBA00023136"/>
    </source>
</evidence>
<dbReference type="GO" id="GO:0007156">
    <property type="term" value="P:homophilic cell adhesion via plasma membrane adhesion molecules"/>
    <property type="evidence" value="ECO:0007669"/>
    <property type="project" value="InterPro"/>
</dbReference>
<evidence type="ECO:0000256" key="5">
    <source>
        <dbReference type="ARBA" id="ARBA00022729"/>
    </source>
</evidence>
<evidence type="ECO:0000259" key="16">
    <source>
        <dbReference type="PROSITE" id="PS50268"/>
    </source>
</evidence>
<evidence type="ECO:0000256" key="12">
    <source>
        <dbReference type="PROSITE-ProRule" id="PRU00043"/>
    </source>
</evidence>
<keyword evidence="3 14" id="KW-0812">Transmembrane</keyword>
<feature type="domain" description="Cadherin" evidence="16">
    <location>
        <begin position="240"/>
        <end position="351"/>
    </location>
</feature>
<comment type="subcellular location">
    <subcellularLocation>
        <location evidence="1">Cell membrane</location>
        <topology evidence="1">Single-pass type I membrane protein</topology>
    </subcellularLocation>
</comment>
<feature type="domain" description="Cadherin" evidence="16">
    <location>
        <begin position="460"/>
        <end position="565"/>
    </location>
</feature>
<evidence type="ECO:0000256" key="8">
    <source>
        <dbReference type="ARBA" id="ARBA00022889"/>
    </source>
</evidence>
<dbReference type="GO" id="GO:0016477">
    <property type="term" value="P:cell migration"/>
    <property type="evidence" value="ECO:0007669"/>
    <property type="project" value="TreeGrafter"/>
</dbReference>
<evidence type="ECO:0000313" key="17">
    <source>
        <dbReference type="Proteomes" id="UP000694844"/>
    </source>
</evidence>
<dbReference type="GO" id="GO:0005509">
    <property type="term" value="F:calcium ion binding"/>
    <property type="evidence" value="ECO:0007669"/>
    <property type="project" value="UniProtKB-UniRule"/>
</dbReference>
<evidence type="ECO:0000256" key="14">
    <source>
        <dbReference type="SAM" id="Phobius"/>
    </source>
</evidence>
<feature type="compositionally biased region" description="Acidic residues" evidence="13">
    <location>
        <begin position="949"/>
        <end position="966"/>
    </location>
</feature>
<keyword evidence="4" id="KW-0479">Metal-binding</keyword>
<dbReference type="FunFam" id="2.60.40.60:FF:000116">
    <property type="entry name" value="Dachsous cadherin-related 2"/>
    <property type="match status" value="1"/>
</dbReference>
<sequence>MKGYMCISMASTCCFLLLLFFPALCQADCPNFFARPTFIEIYDNVTYAKGTTIGDYSHNVSNKALKFLNGNCNSVLALNGSRLVLNINLTDPASCSFETVSCDWCCAENQGLKNSLRVFIHRVSRESFEFKNSSYSLNVPESASRDTELFSFSKSDLTRKDCVPLTNVFFILTENEHNFFRSVTGVEKITIYPNKSLDYETTKQHNLNITAELSSGKTEKTSTLLVINVIDVDDMDPTFDHDVYYLNITENDHASINVSLNVTPKIHAYDRDSGAGRQEVFYRFADNSNKHGCFSIDKATGNISVSCLYDREGKEFYSLTIKAVQQNTESRSCTATLSVRILDVNDNTPEFMLTSYHVNVTEHSGRGTLIDTVTAKDKDQDEKAQDVDYEILPPHNTTFSVNKNGEIRVEDPSKLDREAGNGTMILIVKAIDSENRKSSTSTATVTITLLDANDNAPIFDEPKYTFGLSSDPSPGEELGQVKAVDDDEANTPNSEIRYKLHKTLWSSSFSIDNKTGRITVKERPTFTTGQIELIVEAQDLGVPPLRSSVAVLLSQVAVNGDTVNFTVLKSAEEVTKKKDFYQSEIGKILKLQVSLDKIGSLQTRRISCYLIVSAKFQNNSVVSGPILENLVLQHMSEVLALFNDPHDVQKAVSSEETFTPTVISLIVICCFLIVGTIILIIYIQQTTKKFERVKRLQDNLTRKSSLYESQELKIQMPDEQTSDYNGSLIGSQDLPSLQNSSGDLKERVVSAYTNSVFTSDETSVNLTVAEKEAEKSLNDLTNVLDAEETKVMVVDSYNPSESDTEFETEGKVSQGYENVPYPPGYENVPHKFKSNDVPEDYPRGDPNESEFGTADSQENKQIEEDEEPNPDYDVKAVRFSEQVLDTEENKFEPLREKEDHAELKKDEESGEDIDDDDDVDDDDVVVEDHEDEESTADVNEEVDERKDDKDDDFGDGIESERTDEEILSPNETLHDDNNPDEDAIPHFSFDTKM</sequence>
<dbReference type="InterPro" id="IPR002126">
    <property type="entry name" value="Cadherin-like_dom"/>
</dbReference>
<dbReference type="PROSITE" id="PS50268">
    <property type="entry name" value="CADHERIN_2"/>
    <property type="match status" value="4"/>
</dbReference>
<feature type="compositionally biased region" description="Basic and acidic residues" evidence="13">
    <location>
        <begin position="887"/>
        <end position="907"/>
    </location>
</feature>
<keyword evidence="9 14" id="KW-1133">Transmembrane helix</keyword>
<feature type="transmembrane region" description="Helical" evidence="14">
    <location>
        <begin position="662"/>
        <end position="683"/>
    </location>
</feature>
<protein>
    <submittedName>
        <fullName evidence="18">Protocadherin gamma-B7-like isoform X1</fullName>
    </submittedName>
</protein>
<dbReference type="GO" id="GO:0045296">
    <property type="term" value="F:cadherin binding"/>
    <property type="evidence" value="ECO:0007669"/>
    <property type="project" value="TreeGrafter"/>
</dbReference>
<feature type="compositionally biased region" description="Acidic residues" evidence="13">
    <location>
        <begin position="908"/>
        <end position="942"/>
    </location>
</feature>
<dbReference type="FunFam" id="2.60.40.60:FF:000123">
    <property type="entry name" value="Protocadherin beta 4"/>
    <property type="match status" value="1"/>
</dbReference>
<dbReference type="PANTHER" id="PTHR24027">
    <property type="entry name" value="CADHERIN-23"/>
    <property type="match status" value="1"/>
</dbReference>
<dbReference type="GO" id="GO:0008013">
    <property type="term" value="F:beta-catenin binding"/>
    <property type="evidence" value="ECO:0007669"/>
    <property type="project" value="TreeGrafter"/>
</dbReference>
<feature type="signal peptide" evidence="15">
    <location>
        <begin position="1"/>
        <end position="27"/>
    </location>
</feature>
<organism evidence="17 18">
    <name type="scientific">Crassostrea virginica</name>
    <name type="common">Eastern oyster</name>
    <dbReference type="NCBI Taxonomy" id="6565"/>
    <lineage>
        <taxon>Eukaryota</taxon>
        <taxon>Metazoa</taxon>
        <taxon>Spiralia</taxon>
        <taxon>Lophotrochozoa</taxon>
        <taxon>Mollusca</taxon>
        <taxon>Bivalvia</taxon>
        <taxon>Autobranchia</taxon>
        <taxon>Pteriomorphia</taxon>
        <taxon>Ostreida</taxon>
        <taxon>Ostreoidea</taxon>
        <taxon>Ostreidae</taxon>
        <taxon>Crassostrea</taxon>
    </lineage>
</organism>
<name>A0A8B8AS92_CRAVI</name>
<feature type="domain" description="Cadherin" evidence="16">
    <location>
        <begin position="352"/>
        <end position="459"/>
    </location>
</feature>
<dbReference type="InterPro" id="IPR020894">
    <property type="entry name" value="Cadherin_CS"/>
</dbReference>
<evidence type="ECO:0000256" key="7">
    <source>
        <dbReference type="ARBA" id="ARBA00022837"/>
    </source>
</evidence>
<evidence type="ECO:0000256" key="15">
    <source>
        <dbReference type="SAM" id="SignalP"/>
    </source>
</evidence>
<evidence type="ECO:0000256" key="6">
    <source>
        <dbReference type="ARBA" id="ARBA00022737"/>
    </source>
</evidence>
<feature type="region of interest" description="Disordered" evidence="13">
    <location>
        <begin position="798"/>
        <end position="993"/>
    </location>
</feature>
<dbReference type="RefSeq" id="XP_022293518.1">
    <property type="nucleotide sequence ID" value="XM_022437810.1"/>
</dbReference>
<dbReference type="Proteomes" id="UP000694844">
    <property type="component" value="Chromosome 7"/>
</dbReference>
<evidence type="ECO:0000256" key="13">
    <source>
        <dbReference type="SAM" id="MobiDB-lite"/>
    </source>
</evidence>
<gene>
    <name evidence="18" type="primary">LOC111104078</name>
</gene>
<dbReference type="SUPFAM" id="SSF49313">
    <property type="entry name" value="Cadherin-like"/>
    <property type="match status" value="4"/>
</dbReference>
<dbReference type="PANTHER" id="PTHR24027:SF438">
    <property type="entry name" value="CADHERIN 23"/>
    <property type="match status" value="1"/>
</dbReference>
<reference evidence="18" key="1">
    <citation type="submission" date="2025-08" db="UniProtKB">
        <authorList>
            <consortium name="RefSeq"/>
        </authorList>
    </citation>
    <scope>IDENTIFICATION</scope>
    <source>
        <tissue evidence="18">Whole sample</tissue>
    </source>
</reference>
<keyword evidence="8" id="KW-0130">Cell adhesion</keyword>
<dbReference type="PROSITE" id="PS00232">
    <property type="entry name" value="CADHERIN_1"/>
    <property type="match status" value="2"/>
</dbReference>
<evidence type="ECO:0000313" key="18">
    <source>
        <dbReference type="RefSeq" id="XP_022293518.1"/>
    </source>
</evidence>
<evidence type="ECO:0000256" key="3">
    <source>
        <dbReference type="ARBA" id="ARBA00022692"/>
    </source>
</evidence>
<dbReference type="OrthoDB" id="6162519at2759"/>
<evidence type="ECO:0000256" key="2">
    <source>
        <dbReference type="ARBA" id="ARBA00022475"/>
    </source>
</evidence>
<dbReference type="KEGG" id="cvn:111104078"/>
<accession>A0A8B8AS92</accession>
<keyword evidence="6" id="KW-0677">Repeat</keyword>
<keyword evidence="5 15" id="KW-0732">Signal</keyword>
<keyword evidence="7 12" id="KW-0106">Calcium</keyword>
<proteinExistence type="predicted"/>
<keyword evidence="10 14" id="KW-0472">Membrane</keyword>
<evidence type="ECO:0000256" key="11">
    <source>
        <dbReference type="ARBA" id="ARBA00023180"/>
    </source>
</evidence>
<feature type="domain" description="Cadherin" evidence="16">
    <location>
        <begin position="131"/>
        <end position="239"/>
    </location>
</feature>
<dbReference type="GeneID" id="111104078"/>
<dbReference type="InterPro" id="IPR015919">
    <property type="entry name" value="Cadherin-like_sf"/>
</dbReference>
<keyword evidence="2" id="KW-1003">Cell membrane</keyword>
<dbReference type="SMART" id="SM00112">
    <property type="entry name" value="CA"/>
    <property type="match status" value="4"/>
</dbReference>
<dbReference type="AlphaFoldDB" id="A0A8B8AS92"/>
<evidence type="ECO:0000256" key="1">
    <source>
        <dbReference type="ARBA" id="ARBA00004251"/>
    </source>
</evidence>
<evidence type="ECO:0000256" key="9">
    <source>
        <dbReference type="ARBA" id="ARBA00022989"/>
    </source>
</evidence>
<keyword evidence="17" id="KW-1185">Reference proteome</keyword>
<dbReference type="CDD" id="cd11304">
    <property type="entry name" value="Cadherin_repeat"/>
    <property type="match status" value="4"/>
</dbReference>
<dbReference type="Pfam" id="PF00028">
    <property type="entry name" value="Cadherin"/>
    <property type="match status" value="3"/>
</dbReference>
<feature type="chain" id="PRO_5034012973" evidence="15">
    <location>
        <begin position="28"/>
        <end position="993"/>
    </location>
</feature>